<protein>
    <submittedName>
        <fullName evidence="1">Uncharacterized protein</fullName>
    </submittedName>
</protein>
<dbReference type="Proteomes" id="UP001283361">
    <property type="component" value="Unassembled WGS sequence"/>
</dbReference>
<organism evidence="1 2">
    <name type="scientific">Elysia crispata</name>
    <name type="common">lettuce slug</name>
    <dbReference type="NCBI Taxonomy" id="231223"/>
    <lineage>
        <taxon>Eukaryota</taxon>
        <taxon>Metazoa</taxon>
        <taxon>Spiralia</taxon>
        <taxon>Lophotrochozoa</taxon>
        <taxon>Mollusca</taxon>
        <taxon>Gastropoda</taxon>
        <taxon>Heterobranchia</taxon>
        <taxon>Euthyneura</taxon>
        <taxon>Panpulmonata</taxon>
        <taxon>Sacoglossa</taxon>
        <taxon>Placobranchoidea</taxon>
        <taxon>Plakobranchidae</taxon>
        <taxon>Elysia</taxon>
    </lineage>
</organism>
<evidence type="ECO:0000313" key="1">
    <source>
        <dbReference type="EMBL" id="KAK3772695.1"/>
    </source>
</evidence>
<evidence type="ECO:0000313" key="2">
    <source>
        <dbReference type="Proteomes" id="UP001283361"/>
    </source>
</evidence>
<proteinExistence type="predicted"/>
<accession>A0AAE1DK21</accession>
<sequence>MWRWSSYIREKNQSNILRELYFRSGALFVENPVKMDGIGHCRAVCGLMPTLEYVSLLSLSWRDSKRQASRPIRLCSPSPGHSLTVTNYVSRARTFSQCDSLLPVARVTRYPEGCQLAPRACRINPSYQVVSEWGLTKRTLLQLPASYINGNLKKCKINS</sequence>
<gene>
    <name evidence="1" type="ORF">RRG08_016106</name>
</gene>
<dbReference type="EMBL" id="JAWDGP010003608">
    <property type="protein sequence ID" value="KAK3772695.1"/>
    <property type="molecule type" value="Genomic_DNA"/>
</dbReference>
<keyword evidence="2" id="KW-1185">Reference proteome</keyword>
<reference evidence="1" key="1">
    <citation type="journal article" date="2023" name="G3 (Bethesda)">
        <title>A reference genome for the long-term kleptoplast-retaining sea slug Elysia crispata morphotype clarki.</title>
        <authorList>
            <person name="Eastman K.E."/>
            <person name="Pendleton A.L."/>
            <person name="Shaikh M.A."/>
            <person name="Suttiyut T."/>
            <person name="Ogas R."/>
            <person name="Tomko P."/>
            <person name="Gavelis G."/>
            <person name="Widhalm J.R."/>
            <person name="Wisecaver J.H."/>
        </authorList>
    </citation>
    <scope>NUCLEOTIDE SEQUENCE</scope>
    <source>
        <strain evidence="1">ECLA1</strain>
    </source>
</reference>
<comment type="caution">
    <text evidence="1">The sequence shown here is derived from an EMBL/GenBank/DDBJ whole genome shotgun (WGS) entry which is preliminary data.</text>
</comment>
<dbReference type="AlphaFoldDB" id="A0AAE1DK21"/>
<name>A0AAE1DK21_9GAST</name>